<evidence type="ECO:0000256" key="3">
    <source>
        <dbReference type="ARBA" id="ARBA00022679"/>
    </source>
</evidence>
<dbReference type="InterPro" id="IPR029063">
    <property type="entry name" value="SAM-dependent_MTases_sf"/>
</dbReference>
<keyword evidence="7" id="KW-1185">Reference proteome</keyword>
<dbReference type="InterPro" id="IPR004557">
    <property type="entry name" value="PrmC-related"/>
</dbReference>
<dbReference type="NCBIfam" id="TIGR00537">
    <property type="entry name" value="hemK_rel_arch"/>
    <property type="match status" value="1"/>
</dbReference>
<organism evidence="6 7">
    <name type="scientific">Streptomyces cuspidosporus</name>
    <dbReference type="NCBI Taxonomy" id="66882"/>
    <lineage>
        <taxon>Bacteria</taxon>
        <taxon>Bacillati</taxon>
        <taxon>Actinomycetota</taxon>
        <taxon>Actinomycetes</taxon>
        <taxon>Kitasatosporales</taxon>
        <taxon>Streptomycetaceae</taxon>
        <taxon>Streptomyces</taxon>
    </lineage>
</organism>
<feature type="domain" description="Methyltransferase small" evidence="5">
    <location>
        <begin position="14"/>
        <end position="89"/>
    </location>
</feature>
<dbReference type="Gene3D" id="3.40.50.150">
    <property type="entry name" value="Vaccinia Virus protein VP39"/>
    <property type="match status" value="1"/>
</dbReference>
<accession>A0ABP5T9Y6</accession>
<dbReference type="Pfam" id="PF05175">
    <property type="entry name" value="MTS"/>
    <property type="match status" value="1"/>
</dbReference>
<dbReference type="CDD" id="cd02440">
    <property type="entry name" value="AdoMet_MTases"/>
    <property type="match status" value="1"/>
</dbReference>
<keyword evidence="4" id="KW-0949">S-adenosyl-L-methionine</keyword>
<evidence type="ECO:0000313" key="6">
    <source>
        <dbReference type="EMBL" id="GAA2348286.1"/>
    </source>
</evidence>
<sequence length="206" mass="21674">MLLAEAVWREPGVSGGRVLDVGTGTGALALLAARRRAAEVHAVDVTPRAVATAWLNARLRRAPVRVRRGGLPDPATAGRFDVVLANPPYVPAPSSSSLPPHARARSWDAGPDGRAVLDDLCARVPALLRPGGVLLLVQSALSGAGTTLEQLRTQGLRAEVTARRMIPFGPVLRGRSAWLASRGLIAPGEDKEELVVIRAVRAVHAV</sequence>
<name>A0ABP5T9Y6_9ACTN</name>
<proteinExistence type="inferred from homology"/>
<dbReference type="GO" id="GO:0008168">
    <property type="term" value="F:methyltransferase activity"/>
    <property type="evidence" value="ECO:0007669"/>
    <property type="project" value="UniProtKB-KW"/>
</dbReference>
<protein>
    <submittedName>
        <fullName evidence="6">Methyltransferase</fullName>
    </submittedName>
</protein>
<keyword evidence="2 6" id="KW-0489">Methyltransferase</keyword>
<dbReference type="InterPro" id="IPR052190">
    <property type="entry name" value="Euk-Arch_PrmC-MTase"/>
</dbReference>
<dbReference type="Proteomes" id="UP001500253">
    <property type="component" value="Unassembled WGS sequence"/>
</dbReference>
<evidence type="ECO:0000313" key="7">
    <source>
        <dbReference type="Proteomes" id="UP001500253"/>
    </source>
</evidence>
<dbReference type="InterPro" id="IPR007848">
    <property type="entry name" value="Small_mtfrase_dom"/>
</dbReference>
<keyword evidence="3" id="KW-0808">Transferase</keyword>
<dbReference type="PANTHER" id="PTHR45875:SF1">
    <property type="entry name" value="METHYLTRANSFERASE N6AMT1"/>
    <property type="match status" value="1"/>
</dbReference>
<evidence type="ECO:0000256" key="4">
    <source>
        <dbReference type="ARBA" id="ARBA00022691"/>
    </source>
</evidence>
<reference evidence="7" key="1">
    <citation type="journal article" date="2019" name="Int. J. Syst. Evol. Microbiol.">
        <title>The Global Catalogue of Microorganisms (GCM) 10K type strain sequencing project: providing services to taxonomists for standard genome sequencing and annotation.</title>
        <authorList>
            <consortium name="The Broad Institute Genomics Platform"/>
            <consortium name="The Broad Institute Genome Sequencing Center for Infectious Disease"/>
            <person name="Wu L."/>
            <person name="Ma J."/>
        </authorList>
    </citation>
    <scope>NUCLEOTIDE SEQUENCE [LARGE SCALE GENOMIC DNA]</scope>
    <source>
        <strain evidence="7">JCM 4316</strain>
    </source>
</reference>
<comment type="caution">
    <text evidence="6">The sequence shown here is derived from an EMBL/GenBank/DDBJ whole genome shotgun (WGS) entry which is preliminary data.</text>
</comment>
<dbReference type="InterPro" id="IPR002052">
    <property type="entry name" value="DNA_methylase_N6_adenine_CS"/>
</dbReference>
<evidence type="ECO:0000256" key="1">
    <source>
        <dbReference type="ARBA" id="ARBA00006149"/>
    </source>
</evidence>
<dbReference type="SUPFAM" id="SSF53335">
    <property type="entry name" value="S-adenosyl-L-methionine-dependent methyltransferases"/>
    <property type="match status" value="1"/>
</dbReference>
<gene>
    <name evidence="6" type="ORF">GCM10010246_39540</name>
</gene>
<dbReference type="GO" id="GO:0032259">
    <property type="term" value="P:methylation"/>
    <property type="evidence" value="ECO:0007669"/>
    <property type="project" value="UniProtKB-KW"/>
</dbReference>
<dbReference type="EMBL" id="BAAASD010000015">
    <property type="protein sequence ID" value="GAA2348286.1"/>
    <property type="molecule type" value="Genomic_DNA"/>
</dbReference>
<dbReference type="PROSITE" id="PS00092">
    <property type="entry name" value="N6_MTASE"/>
    <property type="match status" value="1"/>
</dbReference>
<evidence type="ECO:0000259" key="5">
    <source>
        <dbReference type="Pfam" id="PF05175"/>
    </source>
</evidence>
<comment type="similarity">
    <text evidence="1">Belongs to the eukaryotic/archaeal PrmC-related family.</text>
</comment>
<evidence type="ECO:0000256" key="2">
    <source>
        <dbReference type="ARBA" id="ARBA00022603"/>
    </source>
</evidence>
<dbReference type="PANTHER" id="PTHR45875">
    <property type="entry name" value="METHYLTRANSFERASE N6AMT1"/>
    <property type="match status" value="1"/>
</dbReference>